<name>A0A1S1U7F3_9BURK</name>
<proteinExistence type="predicted"/>
<dbReference type="Proteomes" id="UP000179840">
    <property type="component" value="Unassembled WGS sequence"/>
</dbReference>
<protein>
    <recommendedName>
        <fullName evidence="3">GIY-YIG domain-containing protein</fullName>
    </recommendedName>
</protein>
<gene>
    <name evidence="1" type="ORF">AKG95_19255</name>
</gene>
<evidence type="ECO:0000313" key="1">
    <source>
        <dbReference type="EMBL" id="OHV95581.1"/>
    </source>
</evidence>
<organism evidence="1 2">
    <name type="scientific">Janthinobacterium lividum</name>
    <dbReference type="NCBI Taxonomy" id="29581"/>
    <lineage>
        <taxon>Bacteria</taxon>
        <taxon>Pseudomonadati</taxon>
        <taxon>Pseudomonadota</taxon>
        <taxon>Betaproteobacteria</taxon>
        <taxon>Burkholderiales</taxon>
        <taxon>Oxalobacteraceae</taxon>
        <taxon>Janthinobacterium</taxon>
    </lineage>
</organism>
<dbReference type="EMBL" id="LFKP01000010">
    <property type="protein sequence ID" value="OHV95581.1"/>
    <property type="molecule type" value="Genomic_DNA"/>
</dbReference>
<comment type="caution">
    <text evidence="1">The sequence shown here is derived from an EMBL/GenBank/DDBJ whole genome shotgun (WGS) entry which is preliminary data.</text>
</comment>
<accession>A0A1S1U7F3</accession>
<dbReference type="AlphaFoldDB" id="A0A1S1U7F3"/>
<reference evidence="1 2" key="1">
    <citation type="submission" date="2015-06" db="EMBL/GenBank/DDBJ databases">
        <title>Draft genome sequencing of a biphenyl-degrading bacterium, Janthinobacterium lividum MEG1.</title>
        <authorList>
            <person name="Shimodaira J."/>
            <person name="Hatta T."/>
        </authorList>
    </citation>
    <scope>NUCLEOTIDE SEQUENCE [LARGE SCALE GENOMIC DNA]</scope>
    <source>
        <strain evidence="1 2">MEG1</strain>
    </source>
</reference>
<sequence length="215" mass="24417">MGGDAYIANRLGVSLATLRSWAKSEKELAPFQIANALSKSHTKAVSQAQFDAIKPIVEFYEIDCNNSKHASKVEVLPQPAHCSKMQKGVRDELLKRSGLYIFYDSRGKALYVGKARKQNLWKEMNLAYNRARGEVQMIKLVSHPERNQDFKPAYSHSRQPKDRQLELHALAAYFSAYWVTDGMIDDLEALLVRGFANDLLNARMEKFTHLRAAQS</sequence>
<evidence type="ECO:0008006" key="3">
    <source>
        <dbReference type="Google" id="ProtNLM"/>
    </source>
</evidence>
<evidence type="ECO:0000313" key="2">
    <source>
        <dbReference type="Proteomes" id="UP000179840"/>
    </source>
</evidence>